<accession>A0ACC0FFS9</accession>
<evidence type="ECO:0000313" key="2">
    <source>
        <dbReference type="Proteomes" id="UP001060215"/>
    </source>
</evidence>
<dbReference type="EMBL" id="CM045772">
    <property type="protein sequence ID" value="KAI7986962.1"/>
    <property type="molecule type" value="Genomic_DNA"/>
</dbReference>
<dbReference type="Proteomes" id="UP001060215">
    <property type="component" value="Chromosome 15"/>
</dbReference>
<protein>
    <submittedName>
        <fullName evidence="1">Uncharacterized protein</fullName>
    </submittedName>
</protein>
<evidence type="ECO:0000313" key="1">
    <source>
        <dbReference type="EMBL" id="KAI7986962.1"/>
    </source>
</evidence>
<sequence>MVSGPSFLHMPSVPRAASQVVPSLQASSMSQQTSSGLQSAQSRYVKVWEILLFQLVLVSIFSFELRINQCPKSSRDYCTSLGFSLMRNVAEKSWVSQDINGRFEFLERELQSLINDKVSSCSSNDSVWEINQDNLLLNSHCSLYKSATEEVSIWGWPLQTAGLLTAKFSSRSFTILSGRVTEWSDGKVSYSTGKANNSWVHQKWSASAVQLDPNT</sequence>
<organism evidence="1 2">
    <name type="scientific">Camellia lanceoleosa</name>
    <dbReference type="NCBI Taxonomy" id="1840588"/>
    <lineage>
        <taxon>Eukaryota</taxon>
        <taxon>Viridiplantae</taxon>
        <taxon>Streptophyta</taxon>
        <taxon>Embryophyta</taxon>
        <taxon>Tracheophyta</taxon>
        <taxon>Spermatophyta</taxon>
        <taxon>Magnoliopsida</taxon>
        <taxon>eudicotyledons</taxon>
        <taxon>Gunneridae</taxon>
        <taxon>Pentapetalae</taxon>
        <taxon>asterids</taxon>
        <taxon>Ericales</taxon>
        <taxon>Theaceae</taxon>
        <taxon>Camellia</taxon>
    </lineage>
</organism>
<proteinExistence type="predicted"/>
<name>A0ACC0FFS9_9ERIC</name>
<gene>
    <name evidence="1" type="ORF">LOK49_LG14G00921</name>
</gene>
<keyword evidence="2" id="KW-1185">Reference proteome</keyword>
<comment type="caution">
    <text evidence="1">The sequence shown here is derived from an EMBL/GenBank/DDBJ whole genome shotgun (WGS) entry which is preliminary data.</text>
</comment>
<reference evidence="1 2" key="1">
    <citation type="journal article" date="2022" name="Plant J.">
        <title>Chromosome-level genome of Camellia lanceoleosa provides a valuable resource for understanding genome evolution and self-incompatibility.</title>
        <authorList>
            <person name="Gong W."/>
            <person name="Xiao S."/>
            <person name="Wang L."/>
            <person name="Liao Z."/>
            <person name="Chang Y."/>
            <person name="Mo W."/>
            <person name="Hu G."/>
            <person name="Li W."/>
            <person name="Zhao G."/>
            <person name="Zhu H."/>
            <person name="Hu X."/>
            <person name="Ji K."/>
            <person name="Xiang X."/>
            <person name="Song Q."/>
            <person name="Yuan D."/>
            <person name="Jin S."/>
            <person name="Zhang L."/>
        </authorList>
    </citation>
    <scope>NUCLEOTIDE SEQUENCE [LARGE SCALE GENOMIC DNA]</scope>
    <source>
        <strain evidence="1">SQ_2022a</strain>
    </source>
</reference>